<accession>A0A218ZE30</accession>
<gene>
    <name evidence="2" type="ORF">B2J93_2515</name>
</gene>
<organism evidence="2 3">
    <name type="scientific">Diplocarpon coronariae</name>
    <dbReference type="NCBI Taxonomy" id="2795749"/>
    <lineage>
        <taxon>Eukaryota</taxon>
        <taxon>Fungi</taxon>
        <taxon>Dikarya</taxon>
        <taxon>Ascomycota</taxon>
        <taxon>Pezizomycotina</taxon>
        <taxon>Leotiomycetes</taxon>
        <taxon>Helotiales</taxon>
        <taxon>Drepanopezizaceae</taxon>
        <taxon>Diplocarpon</taxon>
    </lineage>
</organism>
<dbReference type="AlphaFoldDB" id="A0A218ZE30"/>
<dbReference type="Proteomes" id="UP000242519">
    <property type="component" value="Unassembled WGS sequence"/>
</dbReference>
<evidence type="ECO:0000256" key="1">
    <source>
        <dbReference type="SAM" id="MobiDB-lite"/>
    </source>
</evidence>
<dbReference type="InParanoid" id="A0A218ZE30"/>
<comment type="caution">
    <text evidence="2">The sequence shown here is derived from an EMBL/GenBank/DDBJ whole genome shotgun (WGS) entry which is preliminary data.</text>
</comment>
<keyword evidence="3" id="KW-1185">Reference proteome</keyword>
<sequence length="196" mass="21540">MAWHGTAPRQTAVAELGDAIAARPDRWGRTWGAQQGPHVQTIAGHVDRGRAEQPGVAPVVAGRLGFTTSACRRTLRRLGATARHRPPPHRERERDPNGTRADQINTRTRSTACTPAPCQVQIRLHIPSSTCIRVLRRPGIPIHLHTTSSIYVRVPLRPGIPIHLHTTSSTDIRVPLRPGIPIHLHTTSSTDIRVPL</sequence>
<protein>
    <submittedName>
        <fullName evidence="2">Uncharacterized protein</fullName>
    </submittedName>
</protein>
<dbReference type="EMBL" id="MZNU01000051">
    <property type="protein sequence ID" value="OWP06277.1"/>
    <property type="molecule type" value="Genomic_DNA"/>
</dbReference>
<proteinExistence type="predicted"/>
<evidence type="ECO:0000313" key="3">
    <source>
        <dbReference type="Proteomes" id="UP000242519"/>
    </source>
</evidence>
<evidence type="ECO:0000313" key="2">
    <source>
        <dbReference type="EMBL" id="OWP06277.1"/>
    </source>
</evidence>
<feature type="region of interest" description="Disordered" evidence="1">
    <location>
        <begin position="77"/>
        <end position="105"/>
    </location>
</feature>
<feature type="compositionally biased region" description="Basic and acidic residues" evidence="1">
    <location>
        <begin position="88"/>
        <end position="97"/>
    </location>
</feature>
<reference evidence="2 3" key="1">
    <citation type="submission" date="2017-04" db="EMBL/GenBank/DDBJ databases">
        <title>Draft genome sequence of Marssonina coronaria NL1: causal agent of apple blotch.</title>
        <authorList>
            <person name="Cheng Q."/>
        </authorList>
    </citation>
    <scope>NUCLEOTIDE SEQUENCE [LARGE SCALE GENOMIC DNA]</scope>
    <source>
        <strain evidence="2 3">NL1</strain>
    </source>
</reference>
<name>A0A218ZE30_9HELO</name>